<dbReference type="Pfam" id="PF13589">
    <property type="entry name" value="HATPase_c_3"/>
    <property type="match status" value="1"/>
</dbReference>
<keyword evidence="10" id="KW-1185">Reference proteome</keyword>
<dbReference type="Gene3D" id="1.10.10.10">
    <property type="entry name" value="Winged helix-like DNA-binding domain superfamily/Winged helix DNA-binding domain"/>
    <property type="match status" value="1"/>
</dbReference>
<evidence type="ECO:0000259" key="7">
    <source>
        <dbReference type="Pfam" id="PF04542"/>
    </source>
</evidence>
<dbReference type="PRINTS" id="PR00046">
    <property type="entry name" value="SIGMA70FCT"/>
</dbReference>
<dbReference type="InterPro" id="IPR000943">
    <property type="entry name" value="RNA_pol_sigma70"/>
</dbReference>
<dbReference type="EMBL" id="CP032550">
    <property type="protein sequence ID" value="QGU28187.1"/>
    <property type="molecule type" value="Genomic_DNA"/>
</dbReference>
<dbReference type="InterPro" id="IPR014284">
    <property type="entry name" value="RNA_pol_sigma-70_dom"/>
</dbReference>
<dbReference type="Pfam" id="PF04545">
    <property type="entry name" value="Sigma70_r4"/>
    <property type="match status" value="1"/>
</dbReference>
<dbReference type="GO" id="GO:0003677">
    <property type="term" value="F:DNA binding"/>
    <property type="evidence" value="ECO:0007669"/>
    <property type="project" value="UniProtKB-KW"/>
</dbReference>
<dbReference type="InterPro" id="IPR009042">
    <property type="entry name" value="RNA_pol_sigma70_r1_2"/>
</dbReference>
<dbReference type="OrthoDB" id="3757919at2"/>
<dbReference type="InterPro" id="IPR036890">
    <property type="entry name" value="HATPase_C_sf"/>
</dbReference>
<feature type="domain" description="RNA polymerase sigma-70 region 2" evidence="7">
    <location>
        <begin position="643"/>
        <end position="713"/>
    </location>
</feature>
<dbReference type="PANTHER" id="PTHR30603">
    <property type="entry name" value="RNA POLYMERASE SIGMA FACTOR RPO"/>
    <property type="match status" value="1"/>
</dbReference>
<dbReference type="InterPro" id="IPR013324">
    <property type="entry name" value="RNA_pol_sigma_r3/r4-like"/>
</dbReference>
<feature type="compositionally biased region" description="Basic and acidic residues" evidence="5">
    <location>
        <begin position="509"/>
        <end position="524"/>
    </location>
</feature>
<keyword evidence="4" id="KW-0804">Transcription</keyword>
<dbReference type="CDD" id="cd06171">
    <property type="entry name" value="Sigma70_r4"/>
    <property type="match status" value="1"/>
</dbReference>
<dbReference type="InterPro" id="IPR050239">
    <property type="entry name" value="Sigma-70_RNA_pol_init_factors"/>
</dbReference>
<gene>
    <name evidence="9" type="ORF">D7D94_11235</name>
</gene>
<dbReference type="KEGG" id="moj:D7D94_11235"/>
<dbReference type="InterPro" id="IPR036388">
    <property type="entry name" value="WH-like_DNA-bd_sf"/>
</dbReference>
<evidence type="ECO:0000259" key="6">
    <source>
        <dbReference type="Pfam" id="PF00140"/>
    </source>
</evidence>
<evidence type="ECO:0000256" key="5">
    <source>
        <dbReference type="SAM" id="MobiDB-lite"/>
    </source>
</evidence>
<dbReference type="AlphaFoldDB" id="A0A6I6E5Y0"/>
<keyword evidence="3" id="KW-0238">DNA-binding</keyword>
<name>A0A6I6E5Y0_9MICO</name>
<feature type="domain" description="RNA polymerase sigma-70 region 1.2" evidence="6">
    <location>
        <begin position="576"/>
        <end position="609"/>
    </location>
</feature>
<dbReference type="Pfam" id="PF04542">
    <property type="entry name" value="Sigma70_r2"/>
    <property type="match status" value="1"/>
</dbReference>
<dbReference type="InterPro" id="IPR007630">
    <property type="entry name" value="RNA_pol_sigma70_r4"/>
</dbReference>
<evidence type="ECO:0000256" key="1">
    <source>
        <dbReference type="ARBA" id="ARBA00023015"/>
    </source>
</evidence>
<feature type="region of interest" description="Disordered" evidence="5">
    <location>
        <begin position="509"/>
        <end position="540"/>
    </location>
</feature>
<dbReference type="InterPro" id="IPR007627">
    <property type="entry name" value="RNA_pol_sigma70_r2"/>
</dbReference>
<accession>A0A6I6E5Y0</accession>
<organism evidence="9 10">
    <name type="scientific">Microbacterium oryzae</name>
    <dbReference type="NCBI Taxonomy" id="743009"/>
    <lineage>
        <taxon>Bacteria</taxon>
        <taxon>Bacillati</taxon>
        <taxon>Actinomycetota</taxon>
        <taxon>Actinomycetes</taxon>
        <taxon>Micrococcales</taxon>
        <taxon>Microbacteriaceae</taxon>
        <taxon>Microbacterium</taxon>
    </lineage>
</organism>
<dbReference type="Gene3D" id="1.10.601.10">
    <property type="entry name" value="RNA Polymerase Primary Sigma Factor"/>
    <property type="match status" value="1"/>
</dbReference>
<dbReference type="GO" id="GO:0016987">
    <property type="term" value="F:sigma factor activity"/>
    <property type="evidence" value="ECO:0007669"/>
    <property type="project" value="UniProtKB-KW"/>
</dbReference>
<dbReference type="SUPFAM" id="SSF88659">
    <property type="entry name" value="Sigma3 and sigma4 domains of RNA polymerase sigma factors"/>
    <property type="match status" value="1"/>
</dbReference>
<dbReference type="PANTHER" id="PTHR30603:SF47">
    <property type="entry name" value="RNA POLYMERASE SIGMA FACTOR SIGD, CHLOROPLASTIC"/>
    <property type="match status" value="1"/>
</dbReference>
<dbReference type="Proteomes" id="UP000422989">
    <property type="component" value="Chromosome"/>
</dbReference>
<proteinExistence type="predicted"/>
<dbReference type="SUPFAM" id="SSF55874">
    <property type="entry name" value="ATPase domain of HSP90 chaperone/DNA topoisomerase II/histidine kinase"/>
    <property type="match status" value="1"/>
</dbReference>
<dbReference type="Gene3D" id="3.30.565.10">
    <property type="entry name" value="Histidine kinase-like ATPase, C-terminal domain"/>
    <property type="match status" value="1"/>
</dbReference>
<evidence type="ECO:0000256" key="2">
    <source>
        <dbReference type="ARBA" id="ARBA00023082"/>
    </source>
</evidence>
<reference evidence="9 10" key="1">
    <citation type="submission" date="2018-09" db="EMBL/GenBank/DDBJ databases">
        <title>Whole genome sequencing of Microbacterium oryzae strain MB-10T.</title>
        <authorList>
            <person name="Das S.K."/>
        </authorList>
    </citation>
    <scope>NUCLEOTIDE SEQUENCE [LARGE SCALE GENOMIC DNA]</scope>
    <source>
        <strain evidence="9 10">MB-10</strain>
    </source>
</reference>
<dbReference type="InterPro" id="IPR013325">
    <property type="entry name" value="RNA_pol_sigma_r2"/>
</dbReference>
<evidence type="ECO:0000256" key="4">
    <source>
        <dbReference type="ARBA" id="ARBA00023163"/>
    </source>
</evidence>
<keyword evidence="2" id="KW-0731">Sigma factor</keyword>
<evidence type="ECO:0000256" key="3">
    <source>
        <dbReference type="ARBA" id="ARBA00023125"/>
    </source>
</evidence>
<dbReference type="NCBIfam" id="TIGR02937">
    <property type="entry name" value="sigma70-ECF"/>
    <property type="match status" value="1"/>
</dbReference>
<evidence type="ECO:0000313" key="10">
    <source>
        <dbReference type="Proteomes" id="UP000422989"/>
    </source>
</evidence>
<dbReference type="Pfam" id="PF00140">
    <property type="entry name" value="Sigma70_r1_2"/>
    <property type="match status" value="1"/>
</dbReference>
<evidence type="ECO:0000259" key="8">
    <source>
        <dbReference type="Pfam" id="PF04545"/>
    </source>
</evidence>
<keyword evidence="1" id="KW-0805">Transcription regulation</keyword>
<protein>
    <submittedName>
        <fullName evidence="9">Sigma-70 family RNA polymerase sigma factor</fullName>
    </submittedName>
</protein>
<feature type="domain" description="RNA polymerase sigma-70 region 4" evidence="8">
    <location>
        <begin position="815"/>
        <end position="867"/>
    </location>
</feature>
<dbReference type="SUPFAM" id="SSF88946">
    <property type="entry name" value="Sigma2 domain of RNA polymerase sigma factors"/>
    <property type="match status" value="1"/>
</dbReference>
<dbReference type="GO" id="GO:0006352">
    <property type="term" value="P:DNA-templated transcription initiation"/>
    <property type="evidence" value="ECO:0007669"/>
    <property type="project" value="InterPro"/>
</dbReference>
<evidence type="ECO:0000313" key="9">
    <source>
        <dbReference type="EMBL" id="QGU28187.1"/>
    </source>
</evidence>
<sequence>MSEITFRLAAMTDRINADEADQGGGTVLLAPDASILGAIGRGHTLASALADLVDNSIDAGATRVSIRFVTHNAVVRSIRIRDDGCGMTFAQLKRAMTLGGGSDHSGSDHGHFRVGLKAASLSQARILTVFSATGFSPAAGMRLDRAQSGPQIRAEVIDAGAAAFVLRKRGLDGDSGTVVEWSSLEGVSKASTYHARRNWFEAMIVQLRDELGLTFHRLIKDERIRIEMDELDESSNESGSPRVVKPIDPLEFERWGLTGYPRTLDAELTGGGRLTMTCYILPPAVDGRNVKMLGKPRATWQGLYVYRNDRLLHSGGWLQLRPDGGVDTQLARAVIELAPDALDAVAMNAEKRGVVLRPSALQALERARTDGFSLKAYFDDARDVWRQGQQRELRAQPFAAVGEGAPSGLESLVQKTLGVRDDAVAISFGWLDLAPGQLYSFEPATGLVRLNSLHRAELESDWARLELLKTSIFLLLESHAGKERLATHTRERLDVMHAALASVAIRGHAEDVSQDSGKGKREATAQESVDEDPDRGRAGDDDEVEFVLVESILIPERDPYEPLADPALADVHVDGDVLRDLLRRTKDFSLLSAHEEVELAREIEIGVFAAERIASLAHEDRVRGRGLDLQRLARNGERAIDRMVLSNLRLVVHIAKGYQNRGLELADLVQEGVTGLLRAIQKFDRFHGTKFSTYSTWWIRQAITRALADQGRTIRFPVHIVEKLPDIIKAWKETSGTSTRRINDVAEALAEAPAMVRAVLNNVDAPYSLDWPALLEAADDETEWVSLADELVDGHDLTQEEHFERAMLPLQVKSLLDALGEREAQVIRWRFGIGGDEPRTLDAVGASLGVTRERARQIEAKTLDALRGSEGAKALRAYL</sequence>